<keyword evidence="3 10" id="KW-0812">Transmembrane</keyword>
<comment type="catalytic activity">
    <reaction evidence="9 10">
        <text>glycine(in) = glycine(out)</text>
        <dbReference type="Rhea" id="RHEA:70715"/>
        <dbReference type="ChEBI" id="CHEBI:57305"/>
    </reaction>
</comment>
<sequence length="359" mass="37812">MADAPKAQAKSVFHFTAGLFSGLLSAVLLQPIDLLKTRVQQSGHHSLSRAILDIRLQAQSRSNSSHLPSAISVLWRGTVPSALRTGFGSAVYFTTLNTIRQNAARIPFLATTTTSTTTRPTPTSSSTTTTTTTTTSSSSLAKLSNTGNLLTGAAARAFAGFLLMPLTVIKVRYESSLYNYASIAAAGADILRREGLAGFFAGFGATAIRDAPYAGLYVLFYEQSKKRLSASSLFLSSGDGGGGGGGGGDPAAATGKERTMGVSRAAAINFSSAMAAGVLCSVLTNPFDAVKTRIQLQPGEYKNMVAATRKMLAEEGVRSMLDGLMLRMSRKAMSSALAWTVYEELIRRAEGLGRRVKAI</sequence>
<evidence type="ECO:0000313" key="14">
    <source>
        <dbReference type="EMBL" id="KAJ9164908.1"/>
    </source>
</evidence>
<evidence type="ECO:0000256" key="13">
    <source>
        <dbReference type="SAM" id="Phobius"/>
    </source>
</evidence>
<gene>
    <name evidence="14" type="ORF">NKR19_g899</name>
</gene>
<protein>
    <recommendedName>
        <fullName evidence="10">Mitochondrial glycine transporter</fullName>
    </recommendedName>
    <alternativeName>
        <fullName evidence="10">Solute carrier family 25 member 38 homolog</fullName>
    </alternativeName>
</protein>
<keyword evidence="6 10" id="KW-1133">Transmembrane helix</keyword>
<accession>A0AA38RZG4</accession>
<keyword evidence="8 10" id="KW-0472">Membrane</keyword>
<feature type="repeat" description="Solcar" evidence="11">
    <location>
        <begin position="264"/>
        <end position="348"/>
    </location>
</feature>
<evidence type="ECO:0000256" key="1">
    <source>
        <dbReference type="ARBA" id="ARBA00004141"/>
    </source>
</evidence>
<evidence type="ECO:0000256" key="2">
    <source>
        <dbReference type="ARBA" id="ARBA00022448"/>
    </source>
</evidence>
<dbReference type="InterPro" id="IPR023395">
    <property type="entry name" value="MCP_dom_sf"/>
</dbReference>
<proteinExistence type="inferred from homology"/>
<comment type="caution">
    <text evidence="14">The sequence shown here is derived from an EMBL/GenBank/DDBJ whole genome shotgun (WGS) entry which is preliminary data.</text>
</comment>
<evidence type="ECO:0000256" key="12">
    <source>
        <dbReference type="SAM" id="MobiDB-lite"/>
    </source>
</evidence>
<dbReference type="HAMAP" id="MF_03064">
    <property type="entry name" value="SLC25A38"/>
    <property type="match status" value="1"/>
</dbReference>
<dbReference type="SUPFAM" id="SSF103506">
    <property type="entry name" value="Mitochondrial carrier"/>
    <property type="match status" value="1"/>
</dbReference>
<dbReference type="PANTHER" id="PTHR46181">
    <property type="entry name" value="MITOCHONDRIAL GLYCINE TRANSPORTER"/>
    <property type="match status" value="1"/>
</dbReference>
<dbReference type="GO" id="GO:0005743">
    <property type="term" value="C:mitochondrial inner membrane"/>
    <property type="evidence" value="ECO:0007669"/>
    <property type="project" value="UniProtKB-SubCell"/>
</dbReference>
<keyword evidence="4 10" id="KW-0677">Repeat</keyword>
<feature type="transmembrane region" description="Helical" evidence="13">
    <location>
        <begin position="12"/>
        <end position="32"/>
    </location>
</feature>
<feature type="repeat" description="Solcar" evidence="11">
    <location>
        <begin position="9"/>
        <end position="102"/>
    </location>
</feature>
<keyword evidence="2 10" id="KW-0813">Transport</keyword>
<dbReference type="PANTHER" id="PTHR46181:SF3">
    <property type="entry name" value="MITOCHONDRIAL GLYCINE TRANSPORTER"/>
    <property type="match status" value="1"/>
</dbReference>
<evidence type="ECO:0000256" key="11">
    <source>
        <dbReference type="PROSITE-ProRule" id="PRU00282"/>
    </source>
</evidence>
<evidence type="ECO:0000256" key="9">
    <source>
        <dbReference type="ARBA" id="ARBA00034060"/>
    </source>
</evidence>
<dbReference type="InterPro" id="IPR018108">
    <property type="entry name" value="MCP_transmembrane"/>
</dbReference>
<reference evidence="14" key="1">
    <citation type="submission" date="2022-07" db="EMBL/GenBank/DDBJ databases">
        <title>Fungi with potential for degradation of polypropylene.</title>
        <authorList>
            <person name="Gostincar C."/>
        </authorList>
    </citation>
    <scope>NUCLEOTIDE SEQUENCE</scope>
    <source>
        <strain evidence="14">EXF-13287</strain>
    </source>
</reference>
<evidence type="ECO:0000256" key="8">
    <source>
        <dbReference type="ARBA" id="ARBA00023136"/>
    </source>
</evidence>
<dbReference type="InterPro" id="IPR030847">
    <property type="entry name" value="Hem25/SLC25A38"/>
</dbReference>
<dbReference type="GO" id="GO:0015187">
    <property type="term" value="F:glycine transmembrane transporter activity"/>
    <property type="evidence" value="ECO:0007669"/>
    <property type="project" value="UniProtKB-UniRule"/>
</dbReference>
<keyword evidence="15" id="KW-1185">Reference proteome</keyword>
<dbReference type="GO" id="GO:1904983">
    <property type="term" value="P:glycine import into mitochondrion"/>
    <property type="evidence" value="ECO:0007669"/>
    <property type="project" value="UniProtKB-UniRule"/>
</dbReference>
<dbReference type="Proteomes" id="UP001174691">
    <property type="component" value="Unassembled WGS sequence"/>
</dbReference>
<dbReference type="Gene3D" id="1.50.40.10">
    <property type="entry name" value="Mitochondrial carrier domain"/>
    <property type="match status" value="1"/>
</dbReference>
<evidence type="ECO:0000256" key="5">
    <source>
        <dbReference type="ARBA" id="ARBA00022792"/>
    </source>
</evidence>
<dbReference type="Pfam" id="PF00153">
    <property type="entry name" value="Mito_carr"/>
    <property type="match status" value="3"/>
</dbReference>
<evidence type="ECO:0000256" key="7">
    <source>
        <dbReference type="ARBA" id="ARBA00023128"/>
    </source>
</evidence>
<comment type="similarity">
    <text evidence="10">Belongs to the mitochondrial carrier (TC 2.A.29) family. SLC25A38 subfamily.</text>
</comment>
<dbReference type="AlphaFoldDB" id="A0AA38RZG4"/>
<evidence type="ECO:0000313" key="15">
    <source>
        <dbReference type="Proteomes" id="UP001174691"/>
    </source>
</evidence>
<keyword evidence="7 10" id="KW-0496">Mitochondrion</keyword>
<evidence type="ECO:0000256" key="4">
    <source>
        <dbReference type="ARBA" id="ARBA00022737"/>
    </source>
</evidence>
<dbReference type="PROSITE" id="PS50920">
    <property type="entry name" value="SOLCAR"/>
    <property type="match status" value="3"/>
</dbReference>
<name>A0AA38RZG4_9PEZI</name>
<evidence type="ECO:0000256" key="3">
    <source>
        <dbReference type="ARBA" id="ARBA00022692"/>
    </source>
</evidence>
<keyword evidence="5 10" id="KW-0999">Mitochondrion inner membrane</keyword>
<comment type="function">
    <text evidence="10">Mitochondrial glycine transporter that imports glycine into the mitochondrial matrix. Plays an important role in providing glycine for the first enzymatic step in heme biosynthesis, the condensation of glycine with succinyl-CoA to produce 5-aminolevulinate (ALA) in the miochondrial matrix.</text>
</comment>
<comment type="subcellular location">
    <subcellularLocation>
        <location evidence="1">Membrane</location>
        <topology evidence="1">Multi-pass membrane protein</topology>
    </subcellularLocation>
    <subcellularLocation>
        <location evidence="10">Mitochondrion inner membrane</location>
        <topology evidence="10">Multi-pass membrane protein</topology>
    </subcellularLocation>
</comment>
<feature type="repeat" description="Solcar" evidence="11">
    <location>
        <begin position="143"/>
        <end position="227"/>
    </location>
</feature>
<evidence type="ECO:0000256" key="6">
    <source>
        <dbReference type="ARBA" id="ARBA00022989"/>
    </source>
</evidence>
<dbReference type="EMBL" id="JANBVN010000008">
    <property type="protein sequence ID" value="KAJ9164908.1"/>
    <property type="molecule type" value="Genomic_DNA"/>
</dbReference>
<feature type="region of interest" description="Disordered" evidence="12">
    <location>
        <begin position="112"/>
        <end position="137"/>
    </location>
</feature>
<evidence type="ECO:0000256" key="10">
    <source>
        <dbReference type="HAMAP-Rule" id="MF_03064"/>
    </source>
</evidence>
<organism evidence="14 15">
    <name type="scientific">Coniochaeta hoffmannii</name>
    <dbReference type="NCBI Taxonomy" id="91930"/>
    <lineage>
        <taxon>Eukaryota</taxon>
        <taxon>Fungi</taxon>
        <taxon>Dikarya</taxon>
        <taxon>Ascomycota</taxon>
        <taxon>Pezizomycotina</taxon>
        <taxon>Sordariomycetes</taxon>
        <taxon>Sordariomycetidae</taxon>
        <taxon>Coniochaetales</taxon>
        <taxon>Coniochaetaceae</taxon>
        <taxon>Coniochaeta</taxon>
    </lineage>
</organism>